<accession>A0A839N778</accession>
<dbReference type="Proteomes" id="UP000559182">
    <property type="component" value="Unassembled WGS sequence"/>
</dbReference>
<dbReference type="Gene3D" id="1.10.287.470">
    <property type="entry name" value="Helix hairpin bin"/>
    <property type="match status" value="1"/>
</dbReference>
<reference evidence="4 5" key="1">
    <citation type="submission" date="2020-08" db="EMBL/GenBank/DDBJ databases">
        <title>Sequencing the genomes of 1000 actinobacteria strains.</title>
        <authorList>
            <person name="Klenk H.-P."/>
        </authorList>
    </citation>
    <scope>NUCLEOTIDE SEQUENCE [LARGE SCALE GENOMIC DNA]</scope>
    <source>
        <strain evidence="4 5">DSM 105369</strain>
    </source>
</reference>
<comment type="subcellular location">
    <subcellularLocation>
        <location evidence="1">Cell envelope</location>
    </subcellularLocation>
</comment>
<dbReference type="Gene3D" id="2.40.50.100">
    <property type="match status" value="1"/>
</dbReference>
<gene>
    <name evidence="4" type="ORF">FHU39_003641</name>
</gene>
<organism evidence="4 5">
    <name type="scientific">Flexivirga oryzae</name>
    <dbReference type="NCBI Taxonomy" id="1794944"/>
    <lineage>
        <taxon>Bacteria</taxon>
        <taxon>Bacillati</taxon>
        <taxon>Actinomycetota</taxon>
        <taxon>Actinomycetes</taxon>
        <taxon>Micrococcales</taxon>
        <taxon>Dermacoccaceae</taxon>
        <taxon>Flexivirga</taxon>
    </lineage>
</organism>
<keyword evidence="5" id="KW-1185">Reference proteome</keyword>
<proteinExistence type="predicted"/>
<protein>
    <submittedName>
        <fullName evidence="4">Multidrug efflux pump subunit AcrA (Membrane-fusion protein)</fullName>
    </submittedName>
</protein>
<dbReference type="EMBL" id="JACHVQ010000003">
    <property type="protein sequence ID" value="MBB2893610.1"/>
    <property type="molecule type" value="Genomic_DNA"/>
</dbReference>
<keyword evidence="2" id="KW-0175">Coiled coil</keyword>
<evidence type="ECO:0000313" key="5">
    <source>
        <dbReference type="Proteomes" id="UP000559182"/>
    </source>
</evidence>
<feature type="region of interest" description="Disordered" evidence="3">
    <location>
        <begin position="127"/>
        <end position="195"/>
    </location>
</feature>
<dbReference type="AlphaFoldDB" id="A0A839N778"/>
<evidence type="ECO:0000256" key="2">
    <source>
        <dbReference type="ARBA" id="ARBA00023054"/>
    </source>
</evidence>
<evidence type="ECO:0000256" key="1">
    <source>
        <dbReference type="ARBA" id="ARBA00004196"/>
    </source>
</evidence>
<dbReference type="SUPFAM" id="SSF111369">
    <property type="entry name" value="HlyD-like secretion proteins"/>
    <property type="match status" value="1"/>
</dbReference>
<dbReference type="GO" id="GO:0030313">
    <property type="term" value="C:cell envelope"/>
    <property type="evidence" value="ECO:0007669"/>
    <property type="project" value="UniProtKB-SubCell"/>
</dbReference>
<evidence type="ECO:0000256" key="3">
    <source>
        <dbReference type="SAM" id="MobiDB-lite"/>
    </source>
</evidence>
<feature type="compositionally biased region" description="Low complexity" evidence="3">
    <location>
        <begin position="127"/>
        <end position="167"/>
    </location>
</feature>
<sequence>MPDASRPRRVIGWTSAGLAVAVVAAGAFYVAQSADAGVAGNYRTATATKGSVSQQVALTGTVERVKQASVAFPVNGTVASVGVTVGQRVTAGQELAALDPTALKVAVVTAQATLASDKAQLASAQAGTTGSSSSSAQTTGSAVPSGSSGSSGSTRPSGSSGSSGSGSELAALKSTSGTLSRQLRTLQSANTAEGRSCAQFLTGGGSTPTGSAADSRAVLAVSAADARNTG</sequence>
<name>A0A839N778_9MICO</name>
<dbReference type="RefSeq" id="WP_183322077.1">
    <property type="nucleotide sequence ID" value="NZ_JACHVQ010000003.1"/>
</dbReference>
<dbReference type="PANTHER" id="PTHR32347">
    <property type="entry name" value="EFFLUX SYSTEM COMPONENT YKNX-RELATED"/>
    <property type="match status" value="1"/>
</dbReference>
<evidence type="ECO:0000313" key="4">
    <source>
        <dbReference type="EMBL" id="MBB2893610.1"/>
    </source>
</evidence>
<comment type="caution">
    <text evidence="4">The sequence shown here is derived from an EMBL/GenBank/DDBJ whole genome shotgun (WGS) entry which is preliminary data.</text>
</comment>
<feature type="compositionally biased region" description="Polar residues" evidence="3">
    <location>
        <begin position="173"/>
        <end position="193"/>
    </location>
</feature>
<dbReference type="InterPro" id="IPR050465">
    <property type="entry name" value="UPF0194_transport"/>
</dbReference>